<dbReference type="STRING" id="373672.SAMN05421785_10957"/>
<proteinExistence type="predicted"/>
<dbReference type="RefSeq" id="WP_084196458.1">
    <property type="nucleotide sequence ID" value="NZ_FTOV01000009.1"/>
</dbReference>
<evidence type="ECO:0000313" key="3">
    <source>
        <dbReference type="Proteomes" id="UP000185781"/>
    </source>
</evidence>
<gene>
    <name evidence="2" type="ORF">SAMN05421785_10957</name>
</gene>
<evidence type="ECO:0000313" key="2">
    <source>
        <dbReference type="EMBL" id="SIT18102.1"/>
    </source>
</evidence>
<accession>A0A1N7Q5F8</accession>
<dbReference type="EMBL" id="FTOV01000009">
    <property type="protein sequence ID" value="SIT18102.1"/>
    <property type="molecule type" value="Genomic_DNA"/>
</dbReference>
<sequence>MMNTKRFKILQDFSNIQNSFKMNFRNRAEDNHDKKESENNLQIKDFKAKKSEPKRKVRRSALEIWEEIEELASES</sequence>
<reference evidence="2 3" key="1">
    <citation type="submission" date="2017-01" db="EMBL/GenBank/DDBJ databases">
        <authorList>
            <person name="Mah S.A."/>
            <person name="Swanson W.J."/>
            <person name="Moy G.W."/>
            <person name="Vacquier V.D."/>
        </authorList>
    </citation>
    <scope>NUCLEOTIDE SEQUENCE [LARGE SCALE GENOMIC DNA]</scope>
    <source>
        <strain evidence="2 3">DSM 18014</strain>
    </source>
</reference>
<protein>
    <recommendedName>
        <fullName evidence="4">Prevent-host-death protein</fullName>
    </recommendedName>
</protein>
<dbReference type="AlphaFoldDB" id="A0A1N7Q5F8"/>
<feature type="region of interest" description="Disordered" evidence="1">
    <location>
        <begin position="26"/>
        <end position="54"/>
    </location>
</feature>
<evidence type="ECO:0000256" key="1">
    <source>
        <dbReference type="SAM" id="MobiDB-lite"/>
    </source>
</evidence>
<dbReference type="Proteomes" id="UP000185781">
    <property type="component" value="Unassembled WGS sequence"/>
</dbReference>
<organism evidence="2 3">
    <name type="scientific">Chryseobacterium gambrini</name>
    <dbReference type="NCBI Taxonomy" id="373672"/>
    <lineage>
        <taxon>Bacteria</taxon>
        <taxon>Pseudomonadati</taxon>
        <taxon>Bacteroidota</taxon>
        <taxon>Flavobacteriia</taxon>
        <taxon>Flavobacteriales</taxon>
        <taxon>Weeksellaceae</taxon>
        <taxon>Chryseobacterium group</taxon>
        <taxon>Chryseobacterium</taxon>
    </lineage>
</organism>
<name>A0A1N7Q5F8_9FLAO</name>
<evidence type="ECO:0008006" key="4">
    <source>
        <dbReference type="Google" id="ProtNLM"/>
    </source>
</evidence>
<feature type="compositionally biased region" description="Basic and acidic residues" evidence="1">
    <location>
        <begin position="26"/>
        <end position="51"/>
    </location>
</feature>